<accession>A0A7M7JSP1</accession>
<keyword evidence="3 6" id="KW-0805">Transcription regulation</keyword>
<comment type="similarity">
    <text evidence="2 6">Belongs to the Mediator complex subunit 17 family.</text>
</comment>
<dbReference type="AlphaFoldDB" id="A0A7M7JSP1"/>
<dbReference type="EnsemblMetazoa" id="XM_022794841">
    <property type="protein sequence ID" value="XP_022650576"/>
    <property type="gene ID" value="LOC111245887"/>
</dbReference>
<keyword evidence="6" id="KW-0010">Activator</keyword>
<dbReference type="GO" id="GO:0070847">
    <property type="term" value="C:core mediator complex"/>
    <property type="evidence" value="ECO:0007669"/>
    <property type="project" value="TreeGrafter"/>
</dbReference>
<name>A0A7M7JSP1_VARDE</name>
<keyword evidence="8" id="KW-1185">Reference proteome</keyword>
<evidence type="ECO:0000256" key="1">
    <source>
        <dbReference type="ARBA" id="ARBA00004123"/>
    </source>
</evidence>
<evidence type="ECO:0000313" key="7">
    <source>
        <dbReference type="EnsemblMetazoa" id="XP_022650576"/>
    </source>
</evidence>
<dbReference type="GO" id="GO:0016592">
    <property type="term" value="C:mediator complex"/>
    <property type="evidence" value="ECO:0007669"/>
    <property type="project" value="InterPro"/>
</dbReference>
<dbReference type="InParanoid" id="A0A7M7JSP1"/>
<comment type="subunit">
    <text evidence="6">Component of the Mediator complex.</text>
</comment>
<gene>
    <name evidence="6" type="primary">MED17</name>
</gene>
<dbReference type="PANTHER" id="PTHR13114">
    <property type="entry name" value="MEDIATOR OF RNA POLYMERASE II TRANSCRIPTION SUBUNIT 17"/>
    <property type="match status" value="1"/>
</dbReference>
<dbReference type="Pfam" id="PF10156">
    <property type="entry name" value="Med17"/>
    <property type="match status" value="1"/>
</dbReference>
<keyword evidence="5 6" id="KW-0539">Nucleus</keyword>
<protein>
    <recommendedName>
        <fullName evidence="6">Mediator of RNA polymerase II transcription subunit 17</fullName>
    </recommendedName>
    <alternativeName>
        <fullName evidence="6">Mediator complex subunit 17</fullName>
    </alternativeName>
</protein>
<dbReference type="InterPro" id="IPR019313">
    <property type="entry name" value="Mediator_Med17"/>
</dbReference>
<dbReference type="Proteomes" id="UP000594260">
    <property type="component" value="Unplaced"/>
</dbReference>
<comment type="function">
    <text evidence="6">Component of the Mediator complex, a coactivator involved in the regulated transcription of nearly all RNA polymerase II-dependent genes. Mediator functions as a bridge to convey information from gene-specific regulatory proteins to the basal RNA polymerase II transcription machinery. Mediator is recruited to promoters by direct interactions with regulatory proteins and serves as a scaffold for the assembly of a functional preinitiation complex with RNA polymerase II and the general transcription factors.</text>
</comment>
<evidence type="ECO:0000256" key="2">
    <source>
        <dbReference type="ARBA" id="ARBA00005635"/>
    </source>
</evidence>
<dbReference type="GO" id="GO:0006357">
    <property type="term" value="P:regulation of transcription by RNA polymerase II"/>
    <property type="evidence" value="ECO:0007669"/>
    <property type="project" value="InterPro"/>
</dbReference>
<dbReference type="PANTHER" id="PTHR13114:SF7">
    <property type="entry name" value="MEDIATOR OF RNA POLYMERASE II TRANSCRIPTION SUBUNIT 17"/>
    <property type="match status" value="1"/>
</dbReference>
<dbReference type="EnsemblMetazoa" id="XM_022794839">
    <property type="protein sequence ID" value="XP_022650574"/>
    <property type="gene ID" value="LOC111245887"/>
</dbReference>
<evidence type="ECO:0000256" key="3">
    <source>
        <dbReference type="ARBA" id="ARBA00023015"/>
    </source>
</evidence>
<organism evidence="7 8">
    <name type="scientific">Varroa destructor</name>
    <name type="common">Honeybee mite</name>
    <dbReference type="NCBI Taxonomy" id="109461"/>
    <lineage>
        <taxon>Eukaryota</taxon>
        <taxon>Metazoa</taxon>
        <taxon>Ecdysozoa</taxon>
        <taxon>Arthropoda</taxon>
        <taxon>Chelicerata</taxon>
        <taxon>Arachnida</taxon>
        <taxon>Acari</taxon>
        <taxon>Parasitiformes</taxon>
        <taxon>Mesostigmata</taxon>
        <taxon>Gamasina</taxon>
        <taxon>Dermanyssoidea</taxon>
        <taxon>Varroidae</taxon>
        <taxon>Varroa</taxon>
    </lineage>
</organism>
<evidence type="ECO:0000256" key="4">
    <source>
        <dbReference type="ARBA" id="ARBA00023163"/>
    </source>
</evidence>
<evidence type="ECO:0000256" key="6">
    <source>
        <dbReference type="RuleBase" id="RU364140"/>
    </source>
</evidence>
<dbReference type="GO" id="GO:0003712">
    <property type="term" value="F:transcription coregulator activity"/>
    <property type="evidence" value="ECO:0007669"/>
    <property type="project" value="InterPro"/>
</dbReference>
<comment type="subcellular location">
    <subcellularLocation>
        <location evidence="1 6">Nucleus</location>
    </subcellularLocation>
</comment>
<dbReference type="EnsemblMetazoa" id="XM_022794840">
    <property type="protein sequence ID" value="XP_022650575"/>
    <property type="gene ID" value="LOC111245887"/>
</dbReference>
<dbReference type="FunCoup" id="A0A7M7JSP1">
    <property type="interactions" value="1581"/>
</dbReference>
<dbReference type="OMA" id="HMSYEPQ"/>
<sequence>MAAMSANAVNVSVSVEVGQEYAVQEIHYDGQEVYTQPPTMSEKLSKLAHKIDFNADEDDVTTEETNAKATFQPSLWPWDGVRNKLKAALTEVSVLADVLAIAREKKYLVLDPVSQEPVEHKTNVILLAKKKALNAAGDILLKGATNLRGATQQEQMGRRVSTDFHTELLLMRQSWRLRKAGSSILGDLSYRSAGSRFWQSGTFEVTKSAHALAVSQGEIAAGQNQGQDLQRPPSSVKITLPSELEGISYIQVTIQKDMETIASGYLSINLPQDAFSKVDSPWQQRLEAAQNVLFCNELFAQLAREAVQLQPSIPNLVVGNLITSTLFPGMQMSIGLCHRTLHERRPQVPQSRLDHKHVLEHSLHQLLRDFHFNILHHSMPHPASAPLGLSKRQRLAGPEAYDRHTLLEMAKNETILEKIIAQTQHVVLRLGATVVIDQFATEVKDPLIVSHWVAMSSPTQHSVKLKLVSHGYENMCRTPLVIHVGQKSLKAILRDGRVISLGYEPTELRFLLMAQVAQHQVSAVQTLAKYVGWKVLSTCGSVGVGGVEPLGNASSIVMASPNGEKILAVRVSPGTGVKVSLSSTPQQQDFYPSSLVKDRKWHLLNGPFKEVSLDRMQGKTFLNKMEHLMAALTALQ</sequence>
<dbReference type="EnsemblMetazoa" id="XM_022794838">
    <property type="protein sequence ID" value="XP_022650573"/>
    <property type="gene ID" value="LOC111245887"/>
</dbReference>
<keyword evidence="4 6" id="KW-0804">Transcription</keyword>
<dbReference type="OrthoDB" id="10058398at2759"/>
<evidence type="ECO:0000256" key="5">
    <source>
        <dbReference type="ARBA" id="ARBA00023242"/>
    </source>
</evidence>
<proteinExistence type="inferred from homology"/>
<reference evidence="7" key="1">
    <citation type="submission" date="2021-01" db="UniProtKB">
        <authorList>
            <consortium name="EnsemblMetazoa"/>
        </authorList>
    </citation>
    <scope>IDENTIFICATION</scope>
</reference>
<evidence type="ECO:0000313" key="8">
    <source>
        <dbReference type="Proteomes" id="UP000594260"/>
    </source>
</evidence>